<keyword evidence="1" id="KW-0732">Signal</keyword>
<dbReference type="EMBL" id="BSXT01000155">
    <property type="protein sequence ID" value="GMF19329.1"/>
    <property type="molecule type" value="Genomic_DNA"/>
</dbReference>
<dbReference type="Proteomes" id="UP001165121">
    <property type="component" value="Unassembled WGS sequence"/>
</dbReference>
<evidence type="ECO:0000313" key="3">
    <source>
        <dbReference type="Proteomes" id="UP001165121"/>
    </source>
</evidence>
<reference evidence="2" key="1">
    <citation type="submission" date="2023-04" db="EMBL/GenBank/DDBJ databases">
        <title>Phytophthora fragariaefolia NBRC 109709.</title>
        <authorList>
            <person name="Ichikawa N."/>
            <person name="Sato H."/>
            <person name="Tonouchi N."/>
        </authorList>
    </citation>
    <scope>NUCLEOTIDE SEQUENCE</scope>
    <source>
        <strain evidence="2">NBRC 109709</strain>
    </source>
</reference>
<protein>
    <submittedName>
        <fullName evidence="2">Unnamed protein product</fullName>
    </submittedName>
</protein>
<feature type="chain" id="PRO_5040848751" evidence="1">
    <location>
        <begin position="27"/>
        <end position="131"/>
    </location>
</feature>
<organism evidence="2 3">
    <name type="scientific">Phytophthora fragariaefolia</name>
    <dbReference type="NCBI Taxonomy" id="1490495"/>
    <lineage>
        <taxon>Eukaryota</taxon>
        <taxon>Sar</taxon>
        <taxon>Stramenopiles</taxon>
        <taxon>Oomycota</taxon>
        <taxon>Peronosporomycetes</taxon>
        <taxon>Peronosporales</taxon>
        <taxon>Peronosporaceae</taxon>
        <taxon>Phytophthora</taxon>
    </lineage>
</organism>
<comment type="caution">
    <text evidence="2">The sequence shown here is derived from an EMBL/GenBank/DDBJ whole genome shotgun (WGS) entry which is preliminary data.</text>
</comment>
<evidence type="ECO:0000256" key="1">
    <source>
        <dbReference type="SAM" id="SignalP"/>
    </source>
</evidence>
<dbReference type="AlphaFoldDB" id="A0A9W6TSS1"/>
<keyword evidence="3" id="KW-1185">Reference proteome</keyword>
<evidence type="ECO:0000313" key="2">
    <source>
        <dbReference type="EMBL" id="GMF19329.1"/>
    </source>
</evidence>
<gene>
    <name evidence="2" type="ORF">Pfra01_000197700</name>
</gene>
<sequence>MATAAYGHVLMALPLLLSLLLAGRLARLGAVRLHKEVHKQPEERLDVDEVDDRDLVGEVVARARHHEVALYVHGDELDQLHGRKVLLPPDVTRVGAHKVVHVHDGVDEAIQDDRGVDVTIVGHAEVHEVDL</sequence>
<feature type="signal peptide" evidence="1">
    <location>
        <begin position="1"/>
        <end position="26"/>
    </location>
</feature>
<accession>A0A9W6TSS1</accession>
<proteinExistence type="predicted"/>
<name>A0A9W6TSS1_9STRA</name>